<evidence type="ECO:0000313" key="1">
    <source>
        <dbReference type="EMBL" id="MBA0016223.1"/>
    </source>
</evidence>
<keyword evidence="2" id="KW-1185">Reference proteome</keyword>
<reference evidence="1 2" key="1">
    <citation type="submission" date="2020-07" db="EMBL/GenBank/DDBJ databases">
        <authorList>
            <person name="Hilgarth M."/>
            <person name="Werum V."/>
            <person name="Vogel R.F."/>
        </authorList>
    </citation>
    <scope>NUCLEOTIDE SEQUENCE [LARGE SCALE GENOMIC DNA]</scope>
    <source>
        <strain evidence="1 2">DSM 28961</strain>
    </source>
</reference>
<accession>A0A7V8N0I0</accession>
<evidence type="ECO:0000313" key="2">
    <source>
        <dbReference type="Proteomes" id="UP000530186"/>
    </source>
</evidence>
<keyword evidence="1" id="KW-0378">Hydrolase</keyword>
<feature type="non-terminal residue" evidence="1">
    <location>
        <position position="348"/>
    </location>
</feature>
<keyword evidence="1" id="KW-0547">Nucleotide-binding</keyword>
<keyword evidence="1" id="KW-0067">ATP-binding</keyword>
<organism evidence="1 2">
    <name type="scientific">Pseudolactococcus laudensis</name>
    <dbReference type="NCBI Taxonomy" id="1494461"/>
    <lineage>
        <taxon>Bacteria</taxon>
        <taxon>Bacillati</taxon>
        <taxon>Bacillota</taxon>
        <taxon>Bacilli</taxon>
        <taxon>Lactobacillales</taxon>
        <taxon>Streptococcaceae</taxon>
        <taxon>Pseudolactococcus</taxon>
    </lineage>
</organism>
<dbReference type="GO" id="GO:0004386">
    <property type="term" value="F:helicase activity"/>
    <property type="evidence" value="ECO:0007669"/>
    <property type="project" value="UniProtKB-KW"/>
</dbReference>
<dbReference type="AlphaFoldDB" id="A0A7V8N0I0"/>
<gene>
    <name evidence="1" type="ORF">HZR21_03515</name>
</gene>
<name>A0A7V8N0I0_9LACT</name>
<proteinExistence type="predicted"/>
<dbReference type="Proteomes" id="UP000530186">
    <property type="component" value="Unassembled WGS sequence"/>
</dbReference>
<keyword evidence="1" id="KW-0347">Helicase</keyword>
<protein>
    <submittedName>
        <fullName evidence="1">Helicase</fullName>
    </submittedName>
</protein>
<comment type="caution">
    <text evidence="1">The sequence shown here is derived from an EMBL/GenBank/DDBJ whole genome shotgun (WGS) entry which is preliminary data.</text>
</comment>
<sequence length="348" mass="41015">MNPKSSQETISKIENELLNIDGVICRHIENSDLLGRGAVSQDILSQLRNFVEHTMLRIYADSANIKFDYEYITEGIKFVKSQGKLKFLRKFHEYLQIVASHYTLDSENSERVMLKYYEYPLKIKNFMFKKYSLNILENLNKFPLDIDKNTQEYYEKIAEKVDTDSNNSTNNDRYYVHKIKPFFVNQRIYYEVTFIPVKGSANKSDRTIAFTTLDLSKNYAVKLWTYESDIQILGKTMPILIIKKWEVSIRACEVENFAKIFGVILKQANNLGEYLGLMDFLTQTGFNLVELLDFDDRRYQEIRAKILLRYNAKISPIFDIFDKCREIIKDNKNGCNVLQYLLYHLNNK</sequence>
<dbReference type="EMBL" id="JACBNY010000003">
    <property type="protein sequence ID" value="MBA0016223.1"/>
    <property type="molecule type" value="Genomic_DNA"/>
</dbReference>